<dbReference type="Pfam" id="PF00069">
    <property type="entry name" value="Pkinase"/>
    <property type="match status" value="1"/>
</dbReference>
<dbReference type="RefSeq" id="XP_001317162.1">
    <property type="nucleotide sequence ID" value="XM_001317127.1"/>
</dbReference>
<sequence>MSESLPPVPTVLHRTTKDGTKVTYTIKDKMGSGGFATVYSGEEMPGRLPVAIKCISQTRVADPKVRRKLISEVDIHKSLHHQNIVEFKGVFQDENYVYILLELCPNGTVLDMLKKNNPFSEKQTSQICYQLLNALIYLHEHRVIHRDLKLQNLLLDKNNHMKLADFGLSAQLQSDDEKKMTLCGTPSYLSPEVVGGGGKRGHTTSVDIWATGVCSFLMLTGKQPFQGSDKKITYKNISHVSYQWPEKSHVSDLAKDFVDHALQKDPNARPTAKELITHPFITTYNSEFITQTLKTPVAATTLDSSRNLIMTSRPDNSSSPAEAEEAPETHESGQPLRLPSYSVRIWWDYSHRYGLAYMLHNHICGACFNDSSRIILSPDGTFCQYWASPQTPAPEIVEMSTIEVSPIRKKLLLIQHFAVELRQRAGTMHYPPIEITDQKMTIPHVKYWARTRDGVLFRMANRNIQANFRDHTKLVIESNSRNLFYDTGRGVQQLTLGDLGDRERYHEVRKRFVIVKEMAKELV</sequence>
<dbReference type="InterPro" id="IPR033695">
    <property type="entry name" value="POLO_box_2"/>
</dbReference>
<dbReference type="STRING" id="5722.A2EQW5"/>
<dbReference type="InterPro" id="IPR036947">
    <property type="entry name" value="POLO_box_dom_sf"/>
</dbReference>
<feature type="compositionally biased region" description="Polar residues" evidence="7">
    <location>
        <begin position="306"/>
        <end position="316"/>
    </location>
</feature>
<dbReference type="Gene3D" id="3.30.1120.30">
    <property type="entry name" value="POLO box domain"/>
    <property type="match status" value="2"/>
</dbReference>
<dbReference type="VEuPathDB" id="TrichDB:TVAG_039910"/>
<evidence type="ECO:0000256" key="1">
    <source>
        <dbReference type="ARBA" id="ARBA00022527"/>
    </source>
</evidence>
<dbReference type="InterPro" id="IPR008271">
    <property type="entry name" value="Ser/Thr_kinase_AS"/>
</dbReference>
<dbReference type="GO" id="GO:0004674">
    <property type="term" value="F:protein serine/threonine kinase activity"/>
    <property type="evidence" value="ECO:0007669"/>
    <property type="project" value="UniProtKB-KW"/>
</dbReference>
<dbReference type="eggNOG" id="KOG0575">
    <property type="taxonomic scope" value="Eukaryota"/>
</dbReference>
<evidence type="ECO:0000313" key="11">
    <source>
        <dbReference type="Proteomes" id="UP000001542"/>
    </source>
</evidence>
<dbReference type="OMA" id="EISWINT"/>
<dbReference type="PROSITE" id="PS00108">
    <property type="entry name" value="PROTEIN_KINASE_ST"/>
    <property type="match status" value="1"/>
</dbReference>
<feature type="domain" description="POLO box" evidence="9">
    <location>
        <begin position="342"/>
        <end position="423"/>
    </location>
</feature>
<evidence type="ECO:0000256" key="3">
    <source>
        <dbReference type="ARBA" id="ARBA00022737"/>
    </source>
</evidence>
<evidence type="ECO:0000256" key="7">
    <source>
        <dbReference type="SAM" id="MobiDB-lite"/>
    </source>
</evidence>
<evidence type="ECO:0000259" key="8">
    <source>
        <dbReference type="PROSITE" id="PS50011"/>
    </source>
</evidence>
<keyword evidence="2" id="KW-0808">Transferase</keyword>
<dbReference type="FunFam" id="3.30.200.20:FF:000042">
    <property type="entry name" value="Aurora kinase A"/>
    <property type="match status" value="1"/>
</dbReference>
<reference evidence="10" key="2">
    <citation type="journal article" date="2007" name="Science">
        <title>Draft genome sequence of the sexually transmitted pathogen Trichomonas vaginalis.</title>
        <authorList>
            <person name="Carlton J.M."/>
            <person name="Hirt R.P."/>
            <person name="Silva J.C."/>
            <person name="Delcher A.L."/>
            <person name="Schatz M."/>
            <person name="Zhao Q."/>
            <person name="Wortman J.R."/>
            <person name="Bidwell S.L."/>
            <person name="Alsmark U.C.M."/>
            <person name="Besteiro S."/>
            <person name="Sicheritz-Ponten T."/>
            <person name="Noel C.J."/>
            <person name="Dacks J.B."/>
            <person name="Foster P.G."/>
            <person name="Simillion C."/>
            <person name="Van de Peer Y."/>
            <person name="Miranda-Saavedra D."/>
            <person name="Barton G.J."/>
            <person name="Westrop G.D."/>
            <person name="Mueller S."/>
            <person name="Dessi D."/>
            <person name="Fiori P.L."/>
            <person name="Ren Q."/>
            <person name="Paulsen I."/>
            <person name="Zhang H."/>
            <person name="Bastida-Corcuera F.D."/>
            <person name="Simoes-Barbosa A."/>
            <person name="Brown M.T."/>
            <person name="Hayes R.D."/>
            <person name="Mukherjee M."/>
            <person name="Okumura C.Y."/>
            <person name="Schneider R."/>
            <person name="Smith A.J."/>
            <person name="Vanacova S."/>
            <person name="Villalvazo M."/>
            <person name="Haas B.J."/>
            <person name="Pertea M."/>
            <person name="Feldblyum T.V."/>
            <person name="Utterback T.R."/>
            <person name="Shu C.L."/>
            <person name="Osoegawa K."/>
            <person name="de Jong P.J."/>
            <person name="Hrdy I."/>
            <person name="Horvathova L."/>
            <person name="Zubacova Z."/>
            <person name="Dolezal P."/>
            <person name="Malik S.B."/>
            <person name="Logsdon J.M. Jr."/>
            <person name="Henze K."/>
            <person name="Gupta A."/>
            <person name="Wang C.C."/>
            <person name="Dunne R.L."/>
            <person name="Upcroft J.A."/>
            <person name="Upcroft P."/>
            <person name="White O."/>
            <person name="Salzberg S.L."/>
            <person name="Tang P."/>
            <person name="Chiu C.-H."/>
            <person name="Lee Y.-S."/>
            <person name="Embley T.M."/>
            <person name="Coombs G.H."/>
            <person name="Mottram J.C."/>
            <person name="Tachezy J."/>
            <person name="Fraser-Liggett C.M."/>
            <person name="Johnson P.J."/>
        </authorList>
    </citation>
    <scope>NUCLEOTIDE SEQUENCE [LARGE SCALE GENOMIC DNA]</scope>
    <source>
        <strain evidence="10">G3</strain>
    </source>
</reference>
<dbReference type="InterPro" id="IPR000719">
    <property type="entry name" value="Prot_kinase_dom"/>
</dbReference>
<evidence type="ECO:0000256" key="2">
    <source>
        <dbReference type="ARBA" id="ARBA00022679"/>
    </source>
</evidence>
<dbReference type="PROSITE" id="PS50011">
    <property type="entry name" value="PROTEIN_KINASE_DOM"/>
    <property type="match status" value="1"/>
</dbReference>
<evidence type="ECO:0000259" key="9">
    <source>
        <dbReference type="PROSITE" id="PS50078"/>
    </source>
</evidence>
<dbReference type="GO" id="GO:0005524">
    <property type="term" value="F:ATP binding"/>
    <property type="evidence" value="ECO:0007669"/>
    <property type="project" value="UniProtKB-KW"/>
</dbReference>
<dbReference type="EMBL" id="DS113461">
    <property type="protein sequence ID" value="EAY04939.1"/>
    <property type="molecule type" value="Genomic_DNA"/>
</dbReference>
<dbReference type="SUPFAM" id="SSF82615">
    <property type="entry name" value="Polo-box domain"/>
    <property type="match status" value="2"/>
</dbReference>
<dbReference type="AlphaFoldDB" id="A2EQW5"/>
<dbReference type="FunFam" id="1.10.510.10:FF:000673">
    <property type="entry name" value="CAMK family protein kinase"/>
    <property type="match status" value="1"/>
</dbReference>
<dbReference type="CDD" id="cd13118">
    <property type="entry name" value="POLO_box_1"/>
    <property type="match status" value="1"/>
</dbReference>
<evidence type="ECO:0000313" key="10">
    <source>
        <dbReference type="EMBL" id="EAY04939.1"/>
    </source>
</evidence>
<gene>
    <name evidence="10" type="ORF">TVAG_039910</name>
</gene>
<reference evidence="10" key="1">
    <citation type="submission" date="2006-10" db="EMBL/GenBank/DDBJ databases">
        <authorList>
            <person name="Amadeo P."/>
            <person name="Zhao Q."/>
            <person name="Wortman J."/>
            <person name="Fraser-Liggett C."/>
            <person name="Carlton J."/>
        </authorList>
    </citation>
    <scope>NUCLEOTIDE SEQUENCE</scope>
    <source>
        <strain evidence="10">G3</strain>
    </source>
</reference>
<dbReference type="KEGG" id="tva:4762808"/>
<proteinExistence type="predicted"/>
<keyword evidence="5 10" id="KW-0418">Kinase</keyword>
<dbReference type="PANTHER" id="PTHR24345">
    <property type="entry name" value="SERINE/THREONINE-PROTEIN KINASE PLK"/>
    <property type="match status" value="1"/>
</dbReference>
<name>A2EQW5_TRIV3</name>
<evidence type="ECO:0000256" key="5">
    <source>
        <dbReference type="ARBA" id="ARBA00022777"/>
    </source>
</evidence>
<protein>
    <submittedName>
        <fullName evidence="10">CAMK family protein kinase</fullName>
    </submittedName>
</protein>
<keyword evidence="1" id="KW-0723">Serine/threonine-protein kinase</keyword>
<dbReference type="GO" id="GO:0005634">
    <property type="term" value="C:nucleus"/>
    <property type="evidence" value="ECO:0000318"/>
    <property type="project" value="GO_Central"/>
</dbReference>
<dbReference type="Pfam" id="PF00659">
    <property type="entry name" value="POLO_box"/>
    <property type="match status" value="2"/>
</dbReference>
<dbReference type="PANTHER" id="PTHR24345:SF0">
    <property type="entry name" value="CELL CYCLE SERINE_THREONINE-PROTEIN KINASE CDC5_MSD2"/>
    <property type="match status" value="1"/>
</dbReference>
<dbReference type="InterPro" id="IPR000959">
    <property type="entry name" value="POLO_box_dom"/>
</dbReference>
<dbReference type="Proteomes" id="UP000001542">
    <property type="component" value="Unassembled WGS sequence"/>
</dbReference>
<evidence type="ECO:0000256" key="4">
    <source>
        <dbReference type="ARBA" id="ARBA00022741"/>
    </source>
</evidence>
<dbReference type="InterPro" id="IPR033701">
    <property type="entry name" value="POLO_box_1"/>
</dbReference>
<dbReference type="InParanoid" id="A2EQW5"/>
<evidence type="ECO:0000256" key="6">
    <source>
        <dbReference type="ARBA" id="ARBA00022840"/>
    </source>
</evidence>
<dbReference type="VEuPathDB" id="TrichDB:TVAGG3_0693870"/>
<accession>A2EQW5</accession>
<dbReference type="SMART" id="SM00220">
    <property type="entry name" value="S_TKc"/>
    <property type="match status" value="1"/>
</dbReference>
<dbReference type="Gene3D" id="1.10.510.10">
    <property type="entry name" value="Transferase(Phosphotransferase) domain 1"/>
    <property type="match status" value="1"/>
</dbReference>
<dbReference type="SUPFAM" id="SSF56112">
    <property type="entry name" value="Protein kinase-like (PK-like)"/>
    <property type="match status" value="1"/>
</dbReference>
<organism evidence="10 11">
    <name type="scientific">Trichomonas vaginalis (strain ATCC PRA-98 / G3)</name>
    <dbReference type="NCBI Taxonomy" id="412133"/>
    <lineage>
        <taxon>Eukaryota</taxon>
        <taxon>Metamonada</taxon>
        <taxon>Parabasalia</taxon>
        <taxon>Trichomonadida</taxon>
        <taxon>Trichomonadidae</taxon>
        <taxon>Trichomonas</taxon>
    </lineage>
</organism>
<keyword evidence="4" id="KW-0547">Nucleotide-binding</keyword>
<dbReference type="SMR" id="A2EQW5"/>
<dbReference type="CDD" id="cd14099">
    <property type="entry name" value="STKc_PLK"/>
    <property type="match status" value="1"/>
</dbReference>
<dbReference type="InterPro" id="IPR011009">
    <property type="entry name" value="Kinase-like_dom_sf"/>
</dbReference>
<keyword evidence="6" id="KW-0067">ATP-binding</keyword>
<dbReference type="CDD" id="cd13117">
    <property type="entry name" value="POLO_box_2"/>
    <property type="match status" value="1"/>
</dbReference>
<feature type="region of interest" description="Disordered" evidence="7">
    <location>
        <begin position="306"/>
        <end position="335"/>
    </location>
</feature>
<keyword evidence="11" id="KW-1185">Reference proteome</keyword>
<keyword evidence="3" id="KW-0677">Repeat</keyword>
<dbReference type="PROSITE" id="PS50078">
    <property type="entry name" value="POLO_BOX"/>
    <property type="match status" value="1"/>
</dbReference>
<feature type="domain" description="Protein kinase" evidence="8">
    <location>
        <begin position="24"/>
        <end position="281"/>
    </location>
</feature>
<dbReference type="OrthoDB" id="408964at2759"/>